<evidence type="ECO:0000256" key="1">
    <source>
        <dbReference type="SAM" id="Phobius"/>
    </source>
</evidence>
<protein>
    <submittedName>
        <fullName evidence="2">Uncharacterized protein</fullName>
    </submittedName>
</protein>
<reference evidence="2" key="4">
    <citation type="submission" date="2019-03" db="UniProtKB">
        <authorList>
            <consortium name="EnsemblPlants"/>
        </authorList>
    </citation>
    <scope>IDENTIFICATION</scope>
</reference>
<feature type="transmembrane region" description="Helical" evidence="1">
    <location>
        <begin position="41"/>
        <end position="57"/>
    </location>
</feature>
<dbReference type="Gramene" id="AET6Gv20248900.2">
    <property type="protein sequence ID" value="AET6Gv20248900.2"/>
    <property type="gene ID" value="AET6Gv20248900"/>
</dbReference>
<name>A0A453N6W4_AEGTS</name>
<organism evidence="2 3">
    <name type="scientific">Aegilops tauschii subsp. strangulata</name>
    <name type="common">Goatgrass</name>
    <dbReference type="NCBI Taxonomy" id="200361"/>
    <lineage>
        <taxon>Eukaryota</taxon>
        <taxon>Viridiplantae</taxon>
        <taxon>Streptophyta</taxon>
        <taxon>Embryophyta</taxon>
        <taxon>Tracheophyta</taxon>
        <taxon>Spermatophyta</taxon>
        <taxon>Magnoliopsida</taxon>
        <taxon>Liliopsida</taxon>
        <taxon>Poales</taxon>
        <taxon>Poaceae</taxon>
        <taxon>BOP clade</taxon>
        <taxon>Pooideae</taxon>
        <taxon>Triticodae</taxon>
        <taxon>Triticeae</taxon>
        <taxon>Triticinae</taxon>
        <taxon>Aegilops</taxon>
    </lineage>
</organism>
<reference evidence="2" key="5">
    <citation type="journal article" date="2021" name="G3 (Bethesda)">
        <title>Aegilops tauschii genome assembly Aet v5.0 features greater sequence contiguity and improved annotation.</title>
        <authorList>
            <person name="Wang L."/>
            <person name="Zhu T."/>
            <person name="Rodriguez J.C."/>
            <person name="Deal K.R."/>
            <person name="Dubcovsky J."/>
            <person name="McGuire P.E."/>
            <person name="Lux T."/>
            <person name="Spannagl M."/>
            <person name="Mayer K.F.X."/>
            <person name="Baldrich P."/>
            <person name="Meyers B.C."/>
            <person name="Huo N."/>
            <person name="Gu Y.Q."/>
            <person name="Zhou H."/>
            <person name="Devos K.M."/>
            <person name="Bennetzen J.L."/>
            <person name="Unver T."/>
            <person name="Budak H."/>
            <person name="Gulick P.J."/>
            <person name="Galiba G."/>
            <person name="Kalapos B."/>
            <person name="Nelson D.R."/>
            <person name="Li P."/>
            <person name="You F.M."/>
            <person name="Luo M.C."/>
            <person name="Dvorak J."/>
        </authorList>
    </citation>
    <scope>NUCLEOTIDE SEQUENCE [LARGE SCALE GENOMIC DNA]</scope>
    <source>
        <strain evidence="2">cv. AL8/78</strain>
    </source>
</reference>
<keyword evidence="1" id="KW-1133">Transmembrane helix</keyword>
<evidence type="ECO:0000313" key="3">
    <source>
        <dbReference type="Proteomes" id="UP000015105"/>
    </source>
</evidence>
<sequence>MTLWHCVNLIIMPFQSLLSNCFALTIFIARTELLERENIRELLIIFFSWILFGNGPLRSP</sequence>
<evidence type="ECO:0000313" key="2">
    <source>
        <dbReference type="EnsemblPlants" id="AET6Gv20248900.2"/>
    </source>
</evidence>
<dbReference type="EnsemblPlants" id="AET6Gv20248900.2">
    <property type="protein sequence ID" value="AET6Gv20248900.2"/>
    <property type="gene ID" value="AET6Gv20248900"/>
</dbReference>
<keyword evidence="3" id="KW-1185">Reference proteome</keyword>
<dbReference type="Proteomes" id="UP000015105">
    <property type="component" value="Chromosome 6D"/>
</dbReference>
<accession>A0A453N6W4</accession>
<keyword evidence="1" id="KW-0812">Transmembrane</keyword>
<proteinExistence type="predicted"/>
<dbReference type="AlphaFoldDB" id="A0A453N6W4"/>
<reference evidence="3" key="1">
    <citation type="journal article" date="2014" name="Science">
        <title>Ancient hybridizations among the ancestral genomes of bread wheat.</title>
        <authorList>
            <consortium name="International Wheat Genome Sequencing Consortium,"/>
            <person name="Marcussen T."/>
            <person name="Sandve S.R."/>
            <person name="Heier L."/>
            <person name="Spannagl M."/>
            <person name="Pfeifer M."/>
            <person name="Jakobsen K.S."/>
            <person name="Wulff B.B."/>
            <person name="Steuernagel B."/>
            <person name="Mayer K.F."/>
            <person name="Olsen O.A."/>
        </authorList>
    </citation>
    <scope>NUCLEOTIDE SEQUENCE [LARGE SCALE GENOMIC DNA]</scope>
    <source>
        <strain evidence="3">cv. AL8/78</strain>
    </source>
</reference>
<reference evidence="2" key="3">
    <citation type="journal article" date="2017" name="Nature">
        <title>Genome sequence of the progenitor of the wheat D genome Aegilops tauschii.</title>
        <authorList>
            <person name="Luo M.C."/>
            <person name="Gu Y.Q."/>
            <person name="Puiu D."/>
            <person name="Wang H."/>
            <person name="Twardziok S.O."/>
            <person name="Deal K.R."/>
            <person name="Huo N."/>
            <person name="Zhu T."/>
            <person name="Wang L."/>
            <person name="Wang Y."/>
            <person name="McGuire P.E."/>
            <person name="Liu S."/>
            <person name="Long H."/>
            <person name="Ramasamy R.K."/>
            <person name="Rodriguez J.C."/>
            <person name="Van S.L."/>
            <person name="Yuan L."/>
            <person name="Wang Z."/>
            <person name="Xia Z."/>
            <person name="Xiao L."/>
            <person name="Anderson O.D."/>
            <person name="Ouyang S."/>
            <person name="Liang Y."/>
            <person name="Zimin A.V."/>
            <person name="Pertea G."/>
            <person name="Qi P."/>
            <person name="Bennetzen J.L."/>
            <person name="Dai X."/>
            <person name="Dawson M.W."/>
            <person name="Muller H.G."/>
            <person name="Kugler K."/>
            <person name="Rivarola-Duarte L."/>
            <person name="Spannagl M."/>
            <person name="Mayer K.F.X."/>
            <person name="Lu F.H."/>
            <person name="Bevan M.W."/>
            <person name="Leroy P."/>
            <person name="Li P."/>
            <person name="You F.M."/>
            <person name="Sun Q."/>
            <person name="Liu Z."/>
            <person name="Lyons E."/>
            <person name="Wicker T."/>
            <person name="Salzberg S.L."/>
            <person name="Devos K.M."/>
            <person name="Dvorak J."/>
        </authorList>
    </citation>
    <scope>NUCLEOTIDE SEQUENCE [LARGE SCALE GENOMIC DNA]</scope>
    <source>
        <strain evidence="2">cv. AL8/78</strain>
    </source>
</reference>
<feature type="transmembrane region" description="Helical" evidence="1">
    <location>
        <begin position="6"/>
        <end position="29"/>
    </location>
</feature>
<reference evidence="3" key="2">
    <citation type="journal article" date="2017" name="Nat. Plants">
        <title>The Aegilops tauschii genome reveals multiple impacts of transposons.</title>
        <authorList>
            <person name="Zhao G."/>
            <person name="Zou C."/>
            <person name="Li K."/>
            <person name="Wang K."/>
            <person name="Li T."/>
            <person name="Gao L."/>
            <person name="Zhang X."/>
            <person name="Wang H."/>
            <person name="Yang Z."/>
            <person name="Liu X."/>
            <person name="Jiang W."/>
            <person name="Mao L."/>
            <person name="Kong X."/>
            <person name="Jiao Y."/>
            <person name="Jia J."/>
        </authorList>
    </citation>
    <scope>NUCLEOTIDE SEQUENCE [LARGE SCALE GENOMIC DNA]</scope>
    <source>
        <strain evidence="3">cv. AL8/78</strain>
    </source>
</reference>
<keyword evidence="1" id="KW-0472">Membrane</keyword>